<accession>A0AAD5RMB6</accession>
<evidence type="ECO:0000256" key="3">
    <source>
        <dbReference type="ARBA" id="ARBA00022827"/>
    </source>
</evidence>
<evidence type="ECO:0000256" key="4">
    <source>
        <dbReference type="ARBA" id="ARBA00023002"/>
    </source>
</evidence>
<comment type="cofactor">
    <cofactor evidence="1">
        <name>FAD</name>
        <dbReference type="ChEBI" id="CHEBI:57692"/>
    </cofactor>
</comment>
<dbReference type="InterPro" id="IPR050641">
    <property type="entry name" value="RIFMO-like"/>
</dbReference>
<keyword evidence="2" id="KW-0285">Flavoprotein</keyword>
<dbReference type="PANTHER" id="PTHR43004">
    <property type="entry name" value="TRK SYSTEM POTASSIUM UPTAKE PROTEIN"/>
    <property type="match status" value="1"/>
</dbReference>
<organism evidence="7 8">
    <name type="scientific">Zalerion maritima</name>
    <dbReference type="NCBI Taxonomy" id="339359"/>
    <lineage>
        <taxon>Eukaryota</taxon>
        <taxon>Fungi</taxon>
        <taxon>Dikarya</taxon>
        <taxon>Ascomycota</taxon>
        <taxon>Pezizomycotina</taxon>
        <taxon>Sordariomycetes</taxon>
        <taxon>Lulworthiomycetidae</taxon>
        <taxon>Lulworthiales</taxon>
        <taxon>Lulworthiaceae</taxon>
        <taxon>Zalerion</taxon>
    </lineage>
</organism>
<keyword evidence="8" id="KW-1185">Reference proteome</keyword>
<evidence type="ECO:0000256" key="5">
    <source>
        <dbReference type="SAM" id="MobiDB-lite"/>
    </source>
</evidence>
<dbReference type="GO" id="GO:0016709">
    <property type="term" value="F:oxidoreductase activity, acting on paired donors, with incorporation or reduction of molecular oxygen, NAD(P)H as one donor, and incorporation of one atom of oxygen"/>
    <property type="evidence" value="ECO:0007669"/>
    <property type="project" value="UniProtKB-ARBA"/>
</dbReference>
<evidence type="ECO:0000256" key="1">
    <source>
        <dbReference type="ARBA" id="ARBA00001974"/>
    </source>
</evidence>
<dbReference type="InterPro" id="IPR036188">
    <property type="entry name" value="FAD/NAD-bd_sf"/>
</dbReference>
<keyword evidence="3" id="KW-0274">FAD</keyword>
<proteinExistence type="predicted"/>
<dbReference type="InterPro" id="IPR002938">
    <property type="entry name" value="FAD-bd"/>
</dbReference>
<keyword evidence="4" id="KW-0560">Oxidoreductase</keyword>
<reference evidence="7" key="1">
    <citation type="submission" date="2022-07" db="EMBL/GenBank/DDBJ databases">
        <title>Draft genome sequence of Zalerion maritima ATCC 34329, a (micro)plastics degrading marine fungus.</title>
        <authorList>
            <person name="Paco A."/>
            <person name="Goncalves M.F.M."/>
            <person name="Rocha-Santos T.A.P."/>
            <person name="Alves A."/>
        </authorList>
    </citation>
    <scope>NUCLEOTIDE SEQUENCE</scope>
    <source>
        <strain evidence="7">ATCC 34329</strain>
    </source>
</reference>
<dbReference type="Pfam" id="PF01494">
    <property type="entry name" value="FAD_binding_3"/>
    <property type="match status" value="1"/>
</dbReference>
<evidence type="ECO:0000256" key="2">
    <source>
        <dbReference type="ARBA" id="ARBA00022630"/>
    </source>
</evidence>
<sequence>MLDHGLSQRQSASDVDITTKVDDTIPMAGSERTIFEFGDFDHSSIPLEEERWPVIIIGSSMVGMTLGVLLGYHGVGNAPHSTALASQIHPLMDVLPKLQSQVRVLRPPPFHGHPPARSALPSAFRRDTPPAWPRPAWSHPPQESDPDRVAQVTPAVQLWLTRNMFEPLLRESAEDFGVVQQFGEAVVHYDEGPGRGAQHARRSASPGMDRGFWAPAGEGRNDFQPDSVTAADAEGYFFDAAGLNHGEIPVEVESINYWSIAGFNTERMSSKMGRVFIAGDAAHLMPPTGGMGGNTGVQDVYNLAWKLAYVLSRKASPKLLKTYDEERQPVNGFTMRQAYSRFQHRVARTQPDEPELPDIVCDIGYRYPTGAAIPARSEWSPSPPLYEDPYSPLVTAGSRLPHVDIVRCSGASQHISTLDLVKQNFVLIAVDSSNSWIRAAIRLEGLRVDAYSLNEQSTPFRDPPGKARETLKVAEGEALLVRPDGYIAWRAGKVEDDGRHAQLLKEALEAILQKRFT</sequence>
<comment type="caution">
    <text evidence="7">The sequence shown here is derived from an EMBL/GenBank/DDBJ whole genome shotgun (WGS) entry which is preliminary data.</text>
</comment>
<feature type="domain" description="FAD-binding" evidence="6">
    <location>
        <begin position="247"/>
        <end position="331"/>
    </location>
</feature>
<dbReference type="Gene3D" id="3.40.30.120">
    <property type="match status" value="1"/>
</dbReference>
<evidence type="ECO:0000259" key="6">
    <source>
        <dbReference type="Pfam" id="PF01494"/>
    </source>
</evidence>
<dbReference type="Gene3D" id="3.50.50.60">
    <property type="entry name" value="FAD/NAD(P)-binding domain"/>
    <property type="match status" value="2"/>
</dbReference>
<dbReference type="Proteomes" id="UP001201980">
    <property type="component" value="Unassembled WGS sequence"/>
</dbReference>
<protein>
    <recommendedName>
        <fullName evidence="6">FAD-binding domain-containing protein</fullName>
    </recommendedName>
</protein>
<feature type="region of interest" description="Disordered" evidence="5">
    <location>
        <begin position="108"/>
        <end position="148"/>
    </location>
</feature>
<dbReference type="PANTHER" id="PTHR43004:SF19">
    <property type="entry name" value="BINDING MONOOXYGENASE, PUTATIVE (JCVI)-RELATED"/>
    <property type="match status" value="1"/>
</dbReference>
<name>A0AAD5RMB6_9PEZI</name>
<dbReference type="Pfam" id="PF21274">
    <property type="entry name" value="Rng_hyd_C"/>
    <property type="match status" value="1"/>
</dbReference>
<evidence type="ECO:0000313" key="7">
    <source>
        <dbReference type="EMBL" id="KAJ2897513.1"/>
    </source>
</evidence>
<dbReference type="AlphaFoldDB" id="A0AAD5RMB6"/>
<dbReference type="GO" id="GO:0071949">
    <property type="term" value="F:FAD binding"/>
    <property type="evidence" value="ECO:0007669"/>
    <property type="project" value="InterPro"/>
</dbReference>
<dbReference type="SUPFAM" id="SSF51905">
    <property type="entry name" value="FAD/NAD(P)-binding domain"/>
    <property type="match status" value="1"/>
</dbReference>
<evidence type="ECO:0000313" key="8">
    <source>
        <dbReference type="Proteomes" id="UP001201980"/>
    </source>
</evidence>
<dbReference type="EMBL" id="JAKWBI020000272">
    <property type="protein sequence ID" value="KAJ2897513.1"/>
    <property type="molecule type" value="Genomic_DNA"/>
</dbReference>
<gene>
    <name evidence="7" type="ORF">MKZ38_004636</name>
</gene>